<organism evidence="1 2">
    <name type="scientific">Prevotella herbatica</name>
    <dbReference type="NCBI Taxonomy" id="2801997"/>
    <lineage>
        <taxon>Bacteria</taxon>
        <taxon>Pseudomonadati</taxon>
        <taxon>Bacteroidota</taxon>
        <taxon>Bacteroidia</taxon>
        <taxon>Bacteroidales</taxon>
        <taxon>Prevotellaceae</taxon>
        <taxon>Prevotella</taxon>
    </lineage>
</organism>
<dbReference type="EMBL" id="AP024484">
    <property type="protein sequence ID" value="BCS85127.1"/>
    <property type="molecule type" value="Genomic_DNA"/>
</dbReference>
<evidence type="ECO:0000313" key="1">
    <source>
        <dbReference type="EMBL" id="BCS85127.1"/>
    </source>
</evidence>
<evidence type="ECO:0008006" key="3">
    <source>
        <dbReference type="Google" id="ProtNLM"/>
    </source>
</evidence>
<proteinExistence type="predicted"/>
<accession>A0ABN6EGV2</accession>
<dbReference type="RefSeq" id="WP_237072310.1">
    <property type="nucleotide sequence ID" value="NZ_AP024484.1"/>
</dbReference>
<reference evidence="1 2" key="1">
    <citation type="journal article" date="2022" name="Int. J. Syst. Evol. Microbiol.">
        <title>Prevotella herbatica sp. nov., a plant polysaccharide-decomposing anaerobic bacterium isolated from a methanogenic reactor.</title>
        <authorList>
            <person name="Uek A."/>
            <person name="Tonouchi A."/>
            <person name="Kaku N."/>
            <person name="Ueki K."/>
        </authorList>
    </citation>
    <scope>NUCLEOTIDE SEQUENCE [LARGE SCALE GENOMIC DNA]</scope>
    <source>
        <strain evidence="1 2">WR041</strain>
    </source>
</reference>
<dbReference type="Proteomes" id="UP001319045">
    <property type="component" value="Chromosome"/>
</dbReference>
<evidence type="ECO:0000313" key="2">
    <source>
        <dbReference type="Proteomes" id="UP001319045"/>
    </source>
</evidence>
<keyword evidence="2" id="KW-1185">Reference proteome</keyword>
<name>A0ABN6EGV2_9BACT</name>
<protein>
    <recommendedName>
        <fullName evidence="3">L-2-amino-thiazoline-4-carboxylic acid hydrolase</fullName>
    </recommendedName>
</protein>
<gene>
    <name evidence="1" type="ORF">prwr041_10200</name>
</gene>
<sequence length="150" mass="17405">MIKEENLNIARGYFNNIEDQIALLPEEQQALVFKRCAINCVSNGVLPFLKTRYDKCGGNLDLFFSEQHNSEYSFQRVIENGHIYEMGYPRCLCFMHDMGFAKSKIHCECSRQSILYVMHELFPEIVFKVEMIETVLGGSDKCTFKIIVDK</sequence>